<dbReference type="RefSeq" id="WP_033256980.1">
    <property type="nucleotide sequence ID" value="NZ_BSRX01000037.1"/>
</dbReference>
<feature type="compositionally biased region" description="Low complexity" evidence="1">
    <location>
        <begin position="292"/>
        <end position="303"/>
    </location>
</feature>
<comment type="caution">
    <text evidence="2">The sequence shown here is derived from an EMBL/GenBank/DDBJ whole genome shotgun (WGS) entry which is preliminary data.</text>
</comment>
<dbReference type="Proteomes" id="UP001165143">
    <property type="component" value="Unassembled WGS sequence"/>
</dbReference>
<gene>
    <name evidence="2" type="ORF">Kpho01_54430</name>
</gene>
<evidence type="ECO:0000313" key="2">
    <source>
        <dbReference type="EMBL" id="GLW57432.1"/>
    </source>
</evidence>
<feature type="region of interest" description="Disordered" evidence="1">
    <location>
        <begin position="1"/>
        <end position="263"/>
    </location>
</feature>
<feature type="region of interest" description="Disordered" evidence="1">
    <location>
        <begin position="292"/>
        <end position="332"/>
    </location>
</feature>
<reference evidence="2" key="1">
    <citation type="submission" date="2023-02" db="EMBL/GenBank/DDBJ databases">
        <title>Kitasatospora phosalacinea NBRC 14362.</title>
        <authorList>
            <person name="Ichikawa N."/>
            <person name="Sato H."/>
            <person name="Tonouchi N."/>
        </authorList>
    </citation>
    <scope>NUCLEOTIDE SEQUENCE</scope>
    <source>
        <strain evidence="2">NBRC 14362</strain>
    </source>
</reference>
<accession>A0A9W6URS0</accession>
<evidence type="ECO:0000256" key="1">
    <source>
        <dbReference type="SAM" id="MobiDB-lite"/>
    </source>
</evidence>
<feature type="compositionally biased region" description="Polar residues" evidence="1">
    <location>
        <begin position="1"/>
        <end position="14"/>
    </location>
</feature>
<feature type="compositionally biased region" description="Polar residues" evidence="1">
    <location>
        <begin position="208"/>
        <end position="223"/>
    </location>
</feature>
<sequence length="332" mass="33560">MTADSTPSIVTGTSIPDRATIIGDRSASNASGMSLTARNARTGGSAPWNTLLDGSPFTRRSTCSRSAPNSSTCNRPSAGSAVHCTSTSSRSTGLVRSRSRDTSANPDEALNPDDTCHARHHGAAPGASRYTPLTFSGSTSATFSTDTVPPTDTPNRRAATSDNATWSDPDGQLPCASSANRCGSATENGATGIPAPTDSTAAPAPPGNGTSNGAETRSTSSTRADAPGNARRNASRTGASAFASAPSAYRPTKETDTRGSSTNRLRIPCVTELAVKAVNAVNTATANHTVTAAAPSTTPCCPARRTPAGDPRPSAPMSPEVLPSSLGGLDQS</sequence>
<proteinExistence type="predicted"/>
<feature type="compositionally biased region" description="Low complexity" evidence="1">
    <location>
        <begin position="134"/>
        <end position="147"/>
    </location>
</feature>
<evidence type="ECO:0000313" key="3">
    <source>
        <dbReference type="Proteomes" id="UP001165143"/>
    </source>
</evidence>
<dbReference type="EMBL" id="BSRX01000037">
    <property type="protein sequence ID" value="GLW57432.1"/>
    <property type="molecule type" value="Genomic_DNA"/>
</dbReference>
<dbReference type="AlphaFoldDB" id="A0A9W6URS0"/>
<organism evidence="2 3">
    <name type="scientific">Kitasatospora phosalacinea</name>
    <dbReference type="NCBI Taxonomy" id="2065"/>
    <lineage>
        <taxon>Bacteria</taxon>
        <taxon>Bacillati</taxon>
        <taxon>Actinomycetota</taxon>
        <taxon>Actinomycetes</taxon>
        <taxon>Kitasatosporales</taxon>
        <taxon>Streptomycetaceae</taxon>
        <taxon>Kitasatospora</taxon>
    </lineage>
</organism>
<protein>
    <submittedName>
        <fullName evidence="2">Uncharacterized protein</fullName>
    </submittedName>
</protein>
<feature type="compositionally biased region" description="Polar residues" evidence="1">
    <location>
        <begin position="175"/>
        <end position="189"/>
    </location>
</feature>
<feature type="compositionally biased region" description="Polar residues" evidence="1">
    <location>
        <begin position="58"/>
        <end position="94"/>
    </location>
</feature>
<name>A0A9W6URS0_9ACTN</name>
<feature type="compositionally biased region" description="Polar residues" evidence="1">
    <location>
        <begin position="26"/>
        <end position="39"/>
    </location>
</feature>